<proteinExistence type="predicted"/>
<reference evidence="1 2" key="1">
    <citation type="submission" date="2016-10" db="EMBL/GenBank/DDBJ databases">
        <authorList>
            <person name="de Groot N.N."/>
        </authorList>
    </citation>
    <scope>NUCLEOTIDE SEQUENCE [LARGE SCALE GENOMIC DNA]</scope>
    <source>
        <strain evidence="1 2">DSM 21668</strain>
    </source>
</reference>
<dbReference type="Proteomes" id="UP000198901">
    <property type="component" value="Unassembled WGS sequence"/>
</dbReference>
<organism evidence="1 2">
    <name type="scientific">Siphonobacter aquaeclarae</name>
    <dbReference type="NCBI Taxonomy" id="563176"/>
    <lineage>
        <taxon>Bacteria</taxon>
        <taxon>Pseudomonadati</taxon>
        <taxon>Bacteroidota</taxon>
        <taxon>Cytophagia</taxon>
        <taxon>Cytophagales</taxon>
        <taxon>Cytophagaceae</taxon>
        <taxon>Siphonobacter</taxon>
    </lineage>
</organism>
<dbReference type="PANTHER" id="PTHR41913">
    <property type="entry name" value="DUF1684 DOMAIN-CONTAINING PROTEIN"/>
    <property type="match status" value="1"/>
</dbReference>
<evidence type="ECO:0008006" key="3">
    <source>
        <dbReference type="Google" id="ProtNLM"/>
    </source>
</evidence>
<accession>A0A1G9WAF6</accession>
<dbReference type="EMBL" id="FNGS01000009">
    <property type="protein sequence ID" value="SDM81211.1"/>
    <property type="molecule type" value="Genomic_DNA"/>
</dbReference>
<protein>
    <recommendedName>
        <fullName evidence="3">DUF1684 domain-containing protein</fullName>
    </recommendedName>
</protein>
<dbReference type="RefSeq" id="WP_093207742.1">
    <property type="nucleotide sequence ID" value="NZ_FNGS01000009.1"/>
</dbReference>
<dbReference type="InterPro" id="IPR012467">
    <property type="entry name" value="DUF1684"/>
</dbReference>
<name>A0A1G9WAF6_9BACT</name>
<gene>
    <name evidence="1" type="ORF">SAMN04488090_4300</name>
</gene>
<dbReference type="PANTHER" id="PTHR41913:SF1">
    <property type="entry name" value="DUF1684 DOMAIN-CONTAINING PROTEIN"/>
    <property type="match status" value="1"/>
</dbReference>
<dbReference type="OrthoDB" id="5493262at2"/>
<evidence type="ECO:0000313" key="1">
    <source>
        <dbReference type="EMBL" id="SDM81211.1"/>
    </source>
</evidence>
<sequence>MPNRKLILLAIGLVLAATLIYSLTGGKKSSFSDTLRKERQEKDEMFRTSADSPFPDKKDFRALNYFDPDSTFEVYAKIRETEGNKTFTVAMTGGQTETYTLYGEATFELKGKNCRLLVFHSPDKGALFIPFRDESNKTASYGGGRYLDVEESAITGGHVTIDFNRAYNPYCAYSPEYTCPVPPKENTLPLAVTAGEKRYHD</sequence>
<dbReference type="AlphaFoldDB" id="A0A1G9WAF6"/>
<dbReference type="STRING" id="563176.SAMN04488090_4300"/>
<evidence type="ECO:0000313" key="2">
    <source>
        <dbReference type="Proteomes" id="UP000198901"/>
    </source>
</evidence>
<dbReference type="Pfam" id="PF07920">
    <property type="entry name" value="DUF1684"/>
    <property type="match status" value="1"/>
</dbReference>
<keyword evidence="2" id="KW-1185">Reference proteome</keyword>